<dbReference type="PANTHER" id="PTHR10374:SF30">
    <property type="entry name" value="LACTOYLGLUTATHIONE LYASE"/>
    <property type="match status" value="1"/>
</dbReference>
<dbReference type="PANTHER" id="PTHR10374">
    <property type="entry name" value="LACTOYLGLUTATHIONE LYASE GLYOXALASE I"/>
    <property type="match status" value="1"/>
</dbReference>
<reference evidence="1" key="1">
    <citation type="submission" date="2015-11" db="EMBL/GenBank/DDBJ databases">
        <title>De novo transcriptome assembly of four potential Pierce s Disease insect vectors from Arizona vineyards.</title>
        <authorList>
            <person name="Tassone E.E."/>
        </authorList>
    </citation>
    <scope>NUCLEOTIDE SEQUENCE</scope>
</reference>
<name>A0A1B6LJ13_9HEMI</name>
<sequence>NKYRSIDVKVLHLHNASKLTIPCQVWSCNIGLYFVVHKGTLTLFGEPIQTMSSTSGLSDAEVKELCQDPDADTKDFIVQQIMLHMKDPRKSLPFYTKVLGMRLLQK</sequence>
<dbReference type="AlphaFoldDB" id="A0A1B6LJ13"/>
<feature type="non-terminal residue" evidence="1">
    <location>
        <position position="1"/>
    </location>
</feature>
<dbReference type="InterPro" id="IPR029068">
    <property type="entry name" value="Glyas_Bleomycin-R_OHBP_Dase"/>
</dbReference>
<organism evidence="1">
    <name type="scientific">Graphocephala atropunctata</name>
    <dbReference type="NCBI Taxonomy" id="36148"/>
    <lineage>
        <taxon>Eukaryota</taxon>
        <taxon>Metazoa</taxon>
        <taxon>Ecdysozoa</taxon>
        <taxon>Arthropoda</taxon>
        <taxon>Hexapoda</taxon>
        <taxon>Insecta</taxon>
        <taxon>Pterygota</taxon>
        <taxon>Neoptera</taxon>
        <taxon>Paraneoptera</taxon>
        <taxon>Hemiptera</taxon>
        <taxon>Auchenorrhyncha</taxon>
        <taxon>Membracoidea</taxon>
        <taxon>Cicadellidae</taxon>
        <taxon>Cicadellinae</taxon>
        <taxon>Cicadellini</taxon>
        <taxon>Graphocephala</taxon>
    </lineage>
</organism>
<protein>
    <submittedName>
        <fullName evidence="1">Uncharacterized protein</fullName>
    </submittedName>
</protein>
<dbReference type="EMBL" id="GEBQ01016301">
    <property type="protein sequence ID" value="JAT23676.1"/>
    <property type="molecule type" value="Transcribed_RNA"/>
</dbReference>
<gene>
    <name evidence="1" type="ORF">g.16117</name>
</gene>
<proteinExistence type="predicted"/>
<dbReference type="Gene3D" id="3.10.180.10">
    <property type="entry name" value="2,3-Dihydroxybiphenyl 1,2-Dioxygenase, domain 1"/>
    <property type="match status" value="1"/>
</dbReference>
<accession>A0A1B6LJ13</accession>
<feature type="non-terminal residue" evidence="1">
    <location>
        <position position="106"/>
    </location>
</feature>
<dbReference type="SUPFAM" id="SSF54593">
    <property type="entry name" value="Glyoxalase/Bleomycin resistance protein/Dihydroxybiphenyl dioxygenase"/>
    <property type="match status" value="1"/>
</dbReference>
<evidence type="ECO:0000313" key="1">
    <source>
        <dbReference type="EMBL" id="JAT23676.1"/>
    </source>
</evidence>